<proteinExistence type="predicted"/>
<name>A0A5B6ZZZ7_DAVIN</name>
<evidence type="ECO:0000256" key="4">
    <source>
        <dbReference type="ARBA" id="ARBA00023163"/>
    </source>
</evidence>
<dbReference type="GO" id="GO:0003680">
    <property type="term" value="F:minor groove of adenine-thymine-rich DNA binding"/>
    <property type="evidence" value="ECO:0007669"/>
    <property type="project" value="UniProtKB-UniRule"/>
</dbReference>
<dbReference type="CDD" id="cd11378">
    <property type="entry name" value="DUF296"/>
    <property type="match status" value="1"/>
</dbReference>
<dbReference type="GO" id="GO:0005634">
    <property type="term" value="C:nucleus"/>
    <property type="evidence" value="ECO:0007669"/>
    <property type="project" value="UniProtKB-SubCell"/>
</dbReference>
<dbReference type="PANTHER" id="PTHR31500:SF18">
    <property type="entry name" value="AT-HOOK MOTIF NUCLEAR-LOCALIZED PROTEIN 3"/>
    <property type="match status" value="1"/>
</dbReference>
<evidence type="ECO:0000259" key="8">
    <source>
        <dbReference type="PROSITE" id="PS51742"/>
    </source>
</evidence>
<evidence type="ECO:0000256" key="5">
    <source>
        <dbReference type="ARBA" id="ARBA00023242"/>
    </source>
</evidence>
<dbReference type="AlphaFoldDB" id="A0A5B6ZZZ7"/>
<comment type="domain">
    <text evidence="6">The PPC domain mediates interactions between AHL proteins.</text>
</comment>
<dbReference type="Pfam" id="PF03479">
    <property type="entry name" value="PCC"/>
    <property type="match status" value="1"/>
</dbReference>
<feature type="region of interest" description="Disordered" evidence="7">
    <location>
        <begin position="1"/>
        <end position="82"/>
    </location>
</feature>
<evidence type="ECO:0000256" key="1">
    <source>
        <dbReference type="ARBA" id="ARBA00004123"/>
    </source>
</evidence>
<dbReference type="PROSITE" id="PS51742">
    <property type="entry name" value="PPC"/>
    <property type="match status" value="1"/>
</dbReference>
<feature type="region of interest" description="Disordered" evidence="7">
    <location>
        <begin position="271"/>
        <end position="344"/>
    </location>
</feature>
<evidence type="ECO:0000256" key="2">
    <source>
        <dbReference type="ARBA" id="ARBA00023015"/>
    </source>
</evidence>
<dbReference type="EMBL" id="GHES01018559">
    <property type="protein sequence ID" value="MPA49118.1"/>
    <property type="molecule type" value="Transcribed_RNA"/>
</dbReference>
<evidence type="ECO:0000256" key="7">
    <source>
        <dbReference type="SAM" id="MobiDB-lite"/>
    </source>
</evidence>
<evidence type="ECO:0000256" key="6">
    <source>
        <dbReference type="RuleBase" id="RU367031"/>
    </source>
</evidence>
<dbReference type="SUPFAM" id="SSF117856">
    <property type="entry name" value="AF0104/ALDC/Ptd012-like"/>
    <property type="match status" value="1"/>
</dbReference>
<keyword evidence="5 6" id="KW-0539">Nucleus</keyword>
<feature type="compositionally biased region" description="Polar residues" evidence="7">
    <location>
        <begin position="295"/>
        <end position="324"/>
    </location>
</feature>
<dbReference type="Gene3D" id="3.30.1330.80">
    <property type="entry name" value="Hypothetical protein, similar to alpha- acetolactate decarboxylase, domain 2"/>
    <property type="match status" value="1"/>
</dbReference>
<feature type="domain" description="PPC" evidence="8">
    <location>
        <begin position="129"/>
        <end position="268"/>
    </location>
</feature>
<dbReference type="FunFam" id="3.30.1330.80:FF:000003">
    <property type="entry name" value="AT-hook motif nuclear-localized protein 1-like"/>
    <property type="match status" value="1"/>
</dbReference>
<organism evidence="9">
    <name type="scientific">Davidia involucrata</name>
    <name type="common">Dove tree</name>
    <dbReference type="NCBI Taxonomy" id="16924"/>
    <lineage>
        <taxon>Eukaryota</taxon>
        <taxon>Viridiplantae</taxon>
        <taxon>Streptophyta</taxon>
        <taxon>Embryophyta</taxon>
        <taxon>Tracheophyta</taxon>
        <taxon>Spermatophyta</taxon>
        <taxon>Magnoliopsida</taxon>
        <taxon>eudicotyledons</taxon>
        <taxon>Gunneridae</taxon>
        <taxon>Pentapetalae</taxon>
        <taxon>asterids</taxon>
        <taxon>Cornales</taxon>
        <taxon>Nyssaceae</taxon>
        <taxon>Davidia</taxon>
    </lineage>
</organism>
<evidence type="ECO:0000313" key="9">
    <source>
        <dbReference type="EMBL" id="MPA49118.1"/>
    </source>
</evidence>
<comment type="subcellular location">
    <subcellularLocation>
        <location evidence="1 6">Nucleus</location>
    </subcellularLocation>
</comment>
<reference evidence="9" key="1">
    <citation type="submission" date="2019-08" db="EMBL/GenBank/DDBJ databases">
        <title>Reference gene set and small RNA set construction with multiple tissues from Davidia involucrata Baill.</title>
        <authorList>
            <person name="Yang H."/>
            <person name="Zhou C."/>
            <person name="Li G."/>
            <person name="Wang J."/>
            <person name="Gao P."/>
            <person name="Wang M."/>
            <person name="Wang R."/>
            <person name="Zhao Y."/>
        </authorList>
    </citation>
    <scope>NUCLEOTIDE SEQUENCE</scope>
    <source>
        <tissue evidence="9">Mixed with DoveR01_LX</tissue>
    </source>
</reference>
<keyword evidence="3 6" id="KW-0238">DNA-binding</keyword>
<keyword evidence="4 6" id="KW-0804">Transcription</keyword>
<gene>
    <name evidence="9" type="ORF">Din_018559</name>
</gene>
<evidence type="ECO:0000256" key="3">
    <source>
        <dbReference type="ARBA" id="ARBA00023125"/>
    </source>
</evidence>
<accession>A0A5B6ZZZ7</accession>
<dbReference type="PANTHER" id="PTHR31500">
    <property type="entry name" value="AT-HOOK MOTIF NUCLEAR-LOCALIZED PROTEIN 9"/>
    <property type="match status" value="1"/>
</dbReference>
<dbReference type="InterPro" id="IPR005175">
    <property type="entry name" value="PPC_dom"/>
</dbReference>
<sequence length="344" mass="35515">MDEKEGMNGSGVTAKGEEAPESYRVLARGENPSQLSESTMPRPAAAAATPVSLAVPGTGVKKKRGRPRKYGPDGKVTMPLSPMPISASIPLTGEFSAWKHGRGRPIDSFKKKRKVEFESSGEQVAYSVGANFTPHVITVNAGEDVTMKIISFSQQGSRAICILAANGAISNVTLRQPNSSGGTLTYEGRFEILSLSGSYVPIDNGGTKSRSGGMSVSLAGPDGRVLGGGLAGLLVAAGPVQVVVGSFLPGHQQEQKPKKHKFEAAAAFAPAPAPAPANPTSGEGTEGVYAGPKPNLTSSFSFHGNNMASLNSMQGSKNLATENKISLPGVESKDPSPPKGEVSC</sequence>
<protein>
    <recommendedName>
        <fullName evidence="6">AT-hook motif nuclear-localized protein</fullName>
    </recommendedName>
</protein>
<comment type="function">
    <text evidence="6">Transcription factor that specifically binds AT-rich DNA sequences related to the nuclear matrix attachment regions (MARs).</text>
</comment>
<keyword evidence="2 6" id="KW-0805">Transcription regulation</keyword>
<dbReference type="InterPro" id="IPR039605">
    <property type="entry name" value="AHL"/>
</dbReference>
<feature type="compositionally biased region" description="Basic residues" evidence="7">
    <location>
        <begin position="60"/>
        <end position="69"/>
    </location>
</feature>